<reference evidence="2 3" key="1">
    <citation type="journal article" date="2011" name="J. Bacteriol.">
        <title>Complete genome sequences of two hemotropic Mycoplasmas, Mycoplasma haemofelis strain Ohio2 and Mycoplasma suis strain Illinois.</title>
        <authorList>
            <person name="Messick J.B."/>
            <person name="Santos A.P."/>
            <person name="Guimaraes A.M."/>
        </authorList>
    </citation>
    <scope>NUCLEOTIDE SEQUENCE [LARGE SCALE GENOMIC DNA]</scope>
    <source>
        <strain evidence="2 3">Illinois</strain>
    </source>
</reference>
<accession>F0QRT5</accession>
<feature type="region of interest" description="Disordered" evidence="1">
    <location>
        <begin position="155"/>
        <end position="177"/>
    </location>
</feature>
<dbReference type="Proteomes" id="UP000007484">
    <property type="component" value="Chromosome"/>
</dbReference>
<dbReference type="STRING" id="768700.MSU_0674"/>
<dbReference type="EMBL" id="CP002525">
    <property type="protein sequence ID" value="ADX98205.1"/>
    <property type="molecule type" value="Genomic_DNA"/>
</dbReference>
<proteinExistence type="predicted"/>
<evidence type="ECO:0000313" key="2">
    <source>
        <dbReference type="EMBL" id="ADX98205.1"/>
    </source>
</evidence>
<dbReference type="KEGG" id="mss:MSU_0674"/>
<protein>
    <submittedName>
        <fullName evidence="2">Uncharacterized protein</fullName>
    </submittedName>
</protein>
<gene>
    <name evidence="2" type="ordered locus">MSU_0674</name>
</gene>
<dbReference type="HOGENOM" id="CLU_113278_0_0_14"/>
<dbReference type="AlphaFoldDB" id="F0QRT5"/>
<dbReference type="RefSeq" id="WP_013610048.1">
    <property type="nucleotide sequence ID" value="NC_015155.1"/>
</dbReference>
<sequence>MKTLRVVTLSLVTIASLGGGYGLSKFVFPNYVKEEKVLWETVRVNSKNGSKQCQLLEKPEKEVDISSFIQKVISSHNSQEFLNSCSTYWANNIIGSTDINKSVEGITTDSDSVAKQQHQTELWIRGQGKDNFNKLLSNEPLGDVIGLEKLIEEMDKESSPNPKPNETTPSSSTNSKSIDVEKLKNYCEVKEENNWITVKCLKNSSLTSKQQ</sequence>
<name>F0QRT5_MYCSL</name>
<evidence type="ECO:0000256" key="1">
    <source>
        <dbReference type="SAM" id="MobiDB-lite"/>
    </source>
</evidence>
<evidence type="ECO:0000313" key="3">
    <source>
        <dbReference type="Proteomes" id="UP000007484"/>
    </source>
</evidence>
<keyword evidence="3" id="KW-1185">Reference proteome</keyword>
<organism evidence="2 3">
    <name type="scientific">Mycoplasma suis (strain Illinois)</name>
    <dbReference type="NCBI Taxonomy" id="768700"/>
    <lineage>
        <taxon>Bacteria</taxon>
        <taxon>Bacillati</taxon>
        <taxon>Mycoplasmatota</taxon>
        <taxon>Mollicutes</taxon>
        <taxon>Mycoplasmataceae</taxon>
        <taxon>Mycoplasma</taxon>
    </lineage>
</organism>
<feature type="compositionally biased region" description="Low complexity" evidence="1">
    <location>
        <begin position="164"/>
        <end position="177"/>
    </location>
</feature>